<protein>
    <recommendedName>
        <fullName evidence="2">valine--tRNA ligase</fullName>
        <ecNumber evidence="2">6.1.1.9</ecNumber>
    </recommendedName>
    <alternativeName>
        <fullName evidence="8">Valyl-tRNA synthetase</fullName>
    </alternativeName>
</protein>
<dbReference type="InterPro" id="IPR002303">
    <property type="entry name" value="Valyl-tRNA_ligase"/>
</dbReference>
<dbReference type="InterPro" id="IPR014729">
    <property type="entry name" value="Rossmann-like_a/b/a_fold"/>
</dbReference>
<sequence length="1064" mass="120452">MFQHFLSAFSVFPLVHHIRCCLRFSNHSLSIRGYSDELFGVTPLLHARDPEPNWNLLSIQTKYDPNLVEDPRLCRKLWNRLRVSKPETRLSQSPHAPIVSILLPPPNVTGSLHVGHALTCTVQDTLARCYRMQGSAVLWIPGMDHAGIATQTIVERELGKRAVREGHTTLAAFNPRLELGRDAFVEEVWKWKNAQTARIREQLDCLGLSLDWDREYFTLSPKHSRAVTEAFVRLHEIGLIYRAAGLVSWCCYLQSAISDIEVETCELHEATLMSVPGYEQPQPFGIMDYFAYPLVRPSARRSGKVDSHIVVATTRLETMLGDAALVVHPDDARYCHLIGQSVIHPFCPTGRHLPIIADANLVDPTKGTGVVKLSPGHSLIDWEAGRTHNLPVLNVLDSAGRVTALGGEFVGLPRFTARQRLVERLSDLGLYRKREDISLTGTVTMLPICSRSGDVIEPLVREQWFVRTTQIAEQASEAVRSGKLSLHPRYQNALWYEWLSPGKHRDWCISRQLWWGHRIPAYRVRHLPEDCKDRSTEVTTDSNTSNMWVVARSVEEASQLLNCVSNTQLIEQDPDVLDTWFSSALLPFSVLGWPDKTPDLERFYPMQLLETGQDILFFWVARMVMLGIYLTRRIPFKQVLLHGLVCDATGQKMSKSKGNVIDPLDLVYGIGSLSKSVVGSNITALGADALRASLVACPLSQPQVAYSLESALDMRKFCNKIWQTARFALTCLEHSRSPLLAVVDQPLEIVWRQLSDPLNVLQLADLWLVSRLANLVELIRLSWTPDLVDGLQETDAHPSFELHKGVQKLRLWWTEDFCSVYLEILKCRRKDSLRSNGFNVFYASLLTALHLLHPVMPHVTEVVWQGLRLAAAPENESGTTSLSLQPFPSINWFRFLGVVDRELELNQSMANLLDTVASVNAWRPILRRVSDTTSPKHLCYLSHEINHSVHPDELEVLTSLTRISPVCDPSLLPPHSVCFPVAPKSRWCLIVDSEAFDLDWTKQELERRLCAQTKRREQLTNQLSQVVSEQQLKAVHHKLESIKTRIASLDYQLGVIRQSQKTRT</sequence>
<dbReference type="EC" id="6.1.1.9" evidence="2"/>
<dbReference type="SUPFAM" id="SSF50677">
    <property type="entry name" value="ValRS/IleRS/LeuRS editing domain"/>
    <property type="match status" value="1"/>
</dbReference>
<reference evidence="12 13" key="1">
    <citation type="submission" date="2019-07" db="EMBL/GenBank/DDBJ databases">
        <title>Annotation for the trematode Paragonimus westermani.</title>
        <authorList>
            <person name="Choi Y.-J."/>
        </authorList>
    </citation>
    <scope>NUCLEOTIDE SEQUENCE [LARGE SCALE GENOMIC DNA]</scope>
    <source>
        <strain evidence="12">180907_Pwestermani</strain>
    </source>
</reference>
<dbReference type="Gene3D" id="1.10.730.10">
    <property type="entry name" value="Isoleucyl-tRNA Synthetase, Domain 1"/>
    <property type="match status" value="1"/>
</dbReference>
<dbReference type="Pfam" id="PF00133">
    <property type="entry name" value="tRNA-synt_1"/>
    <property type="match status" value="1"/>
</dbReference>
<feature type="domain" description="Aminoacyl-tRNA synthetase class Ia" evidence="10">
    <location>
        <begin position="90"/>
        <end position="699"/>
    </location>
</feature>
<dbReference type="InterPro" id="IPR001412">
    <property type="entry name" value="aa-tRNA-synth_I_CS"/>
</dbReference>
<comment type="caution">
    <text evidence="12">The sequence shown here is derived from an EMBL/GenBank/DDBJ whole genome shotgun (WGS) entry which is preliminary data.</text>
</comment>
<accession>A0A8T0D132</accession>
<evidence type="ECO:0000256" key="4">
    <source>
        <dbReference type="ARBA" id="ARBA00022741"/>
    </source>
</evidence>
<dbReference type="CDD" id="cd07962">
    <property type="entry name" value="Anticodon_Ia_Val"/>
    <property type="match status" value="1"/>
</dbReference>
<dbReference type="SUPFAM" id="SSF47323">
    <property type="entry name" value="Anticodon-binding domain of a subclass of class I aminoacyl-tRNA synthetases"/>
    <property type="match status" value="1"/>
</dbReference>
<dbReference type="Gene3D" id="3.40.50.620">
    <property type="entry name" value="HUPs"/>
    <property type="match status" value="2"/>
</dbReference>
<dbReference type="CDD" id="cd00817">
    <property type="entry name" value="ValRS_core"/>
    <property type="match status" value="1"/>
</dbReference>
<keyword evidence="13" id="KW-1185">Reference proteome</keyword>
<evidence type="ECO:0000256" key="1">
    <source>
        <dbReference type="ARBA" id="ARBA00005594"/>
    </source>
</evidence>
<dbReference type="Pfam" id="PF08264">
    <property type="entry name" value="Anticodon_1"/>
    <property type="match status" value="1"/>
</dbReference>
<proteinExistence type="inferred from homology"/>
<dbReference type="OrthoDB" id="629407at2759"/>
<dbReference type="EMBL" id="JTDF01022299">
    <property type="protein sequence ID" value="KAF8560694.1"/>
    <property type="molecule type" value="Genomic_DNA"/>
</dbReference>
<dbReference type="PROSITE" id="PS00178">
    <property type="entry name" value="AA_TRNA_LIGASE_I"/>
    <property type="match status" value="1"/>
</dbReference>
<dbReference type="GO" id="GO:0005829">
    <property type="term" value="C:cytosol"/>
    <property type="evidence" value="ECO:0007669"/>
    <property type="project" value="TreeGrafter"/>
</dbReference>
<keyword evidence="4 9" id="KW-0547">Nucleotide-binding</keyword>
<evidence type="ECO:0000256" key="5">
    <source>
        <dbReference type="ARBA" id="ARBA00022840"/>
    </source>
</evidence>
<organism evidence="12 13">
    <name type="scientific">Paragonimus westermani</name>
    <dbReference type="NCBI Taxonomy" id="34504"/>
    <lineage>
        <taxon>Eukaryota</taxon>
        <taxon>Metazoa</taxon>
        <taxon>Spiralia</taxon>
        <taxon>Lophotrochozoa</taxon>
        <taxon>Platyhelminthes</taxon>
        <taxon>Trematoda</taxon>
        <taxon>Digenea</taxon>
        <taxon>Plagiorchiida</taxon>
        <taxon>Troglotremata</taxon>
        <taxon>Troglotrematidae</taxon>
        <taxon>Paragonimus</taxon>
    </lineage>
</organism>
<dbReference type="SUPFAM" id="SSF52374">
    <property type="entry name" value="Nucleotidylyl transferase"/>
    <property type="match status" value="1"/>
</dbReference>
<dbReference type="PANTHER" id="PTHR11946:SF109">
    <property type="entry name" value="VALINE--TRNA LIGASE"/>
    <property type="match status" value="1"/>
</dbReference>
<evidence type="ECO:0000256" key="6">
    <source>
        <dbReference type="ARBA" id="ARBA00022917"/>
    </source>
</evidence>
<evidence type="ECO:0000256" key="2">
    <source>
        <dbReference type="ARBA" id="ARBA00013169"/>
    </source>
</evidence>
<dbReference type="GO" id="GO:0004832">
    <property type="term" value="F:valine-tRNA ligase activity"/>
    <property type="evidence" value="ECO:0007669"/>
    <property type="project" value="UniProtKB-EC"/>
</dbReference>
<keyword evidence="6 9" id="KW-0648">Protein biosynthesis</keyword>
<dbReference type="InterPro" id="IPR009080">
    <property type="entry name" value="tRNAsynth_Ia_anticodon-bd"/>
</dbReference>
<evidence type="ECO:0000256" key="8">
    <source>
        <dbReference type="ARBA" id="ARBA00029936"/>
    </source>
</evidence>
<evidence type="ECO:0000256" key="7">
    <source>
        <dbReference type="ARBA" id="ARBA00023146"/>
    </source>
</evidence>
<evidence type="ECO:0000259" key="10">
    <source>
        <dbReference type="Pfam" id="PF00133"/>
    </source>
</evidence>
<feature type="domain" description="Methionyl/Valyl/Leucyl/Isoleucyl-tRNA synthetase anticodon-binding" evidence="11">
    <location>
        <begin position="799"/>
        <end position="918"/>
    </location>
</feature>
<keyword evidence="7 9" id="KW-0030">Aminoacyl-tRNA synthetase</keyword>
<dbReference type="InterPro" id="IPR009008">
    <property type="entry name" value="Val/Leu/Ile-tRNA-synth_edit"/>
</dbReference>
<evidence type="ECO:0000259" key="11">
    <source>
        <dbReference type="Pfam" id="PF08264"/>
    </source>
</evidence>
<dbReference type="InterPro" id="IPR033705">
    <property type="entry name" value="Anticodon_Ia_Val"/>
</dbReference>
<dbReference type="PRINTS" id="PR00986">
    <property type="entry name" value="TRNASYNTHVAL"/>
</dbReference>
<gene>
    <name evidence="12" type="ORF">P879_04418</name>
</gene>
<dbReference type="PANTHER" id="PTHR11946">
    <property type="entry name" value="VALYL-TRNA SYNTHETASES"/>
    <property type="match status" value="1"/>
</dbReference>
<evidence type="ECO:0000256" key="9">
    <source>
        <dbReference type="RuleBase" id="RU363035"/>
    </source>
</evidence>
<dbReference type="GO" id="GO:0002161">
    <property type="term" value="F:aminoacyl-tRNA deacylase activity"/>
    <property type="evidence" value="ECO:0007669"/>
    <property type="project" value="InterPro"/>
</dbReference>
<keyword evidence="3 9" id="KW-0436">Ligase</keyword>
<comment type="similarity">
    <text evidence="1 9">Belongs to the class-I aminoacyl-tRNA synthetase family.</text>
</comment>
<dbReference type="AlphaFoldDB" id="A0A8T0D132"/>
<keyword evidence="5 9" id="KW-0067">ATP-binding</keyword>
<dbReference type="InterPro" id="IPR013155">
    <property type="entry name" value="M/V/L/I-tRNA-synth_anticd-bd"/>
</dbReference>
<dbReference type="NCBIfam" id="TIGR00422">
    <property type="entry name" value="valS"/>
    <property type="match status" value="1"/>
</dbReference>
<dbReference type="Gene3D" id="3.90.740.10">
    <property type="entry name" value="Valyl/Leucyl/Isoleucyl-tRNA synthetase, editing domain"/>
    <property type="match status" value="1"/>
</dbReference>
<dbReference type="InterPro" id="IPR002300">
    <property type="entry name" value="aa-tRNA-synth_Ia"/>
</dbReference>
<evidence type="ECO:0000256" key="3">
    <source>
        <dbReference type="ARBA" id="ARBA00022598"/>
    </source>
</evidence>
<dbReference type="NCBIfam" id="NF004349">
    <property type="entry name" value="PRK05729.1"/>
    <property type="match status" value="1"/>
</dbReference>
<dbReference type="Proteomes" id="UP000699462">
    <property type="component" value="Unassembled WGS sequence"/>
</dbReference>
<evidence type="ECO:0000313" key="13">
    <source>
        <dbReference type="Proteomes" id="UP000699462"/>
    </source>
</evidence>
<name>A0A8T0D132_9TREM</name>
<dbReference type="GO" id="GO:0006438">
    <property type="term" value="P:valyl-tRNA aminoacylation"/>
    <property type="evidence" value="ECO:0007669"/>
    <property type="project" value="InterPro"/>
</dbReference>
<dbReference type="GO" id="GO:0005524">
    <property type="term" value="F:ATP binding"/>
    <property type="evidence" value="ECO:0007669"/>
    <property type="project" value="UniProtKB-KW"/>
</dbReference>
<evidence type="ECO:0000313" key="12">
    <source>
        <dbReference type="EMBL" id="KAF8560694.1"/>
    </source>
</evidence>